<name>A0A540WKQ1_9BACT</name>
<dbReference type="InterPro" id="IPR011989">
    <property type="entry name" value="ARM-like"/>
</dbReference>
<dbReference type="RefSeq" id="WP_141648585.1">
    <property type="nucleotide sequence ID" value="NZ_VIFM01000328.1"/>
</dbReference>
<dbReference type="InterPro" id="IPR011959">
    <property type="entry name" value="CHP02270"/>
</dbReference>
<reference evidence="1 2" key="1">
    <citation type="submission" date="2019-06" db="EMBL/GenBank/DDBJ databases">
        <authorList>
            <person name="Livingstone P."/>
            <person name="Whitworth D."/>
        </authorList>
    </citation>
    <scope>NUCLEOTIDE SEQUENCE [LARGE SCALE GENOMIC DNA]</scope>
    <source>
        <strain evidence="1 2">AM401</strain>
    </source>
</reference>
<protein>
    <submittedName>
        <fullName evidence="1">TIGR02270 family protein</fullName>
    </submittedName>
</protein>
<evidence type="ECO:0000313" key="2">
    <source>
        <dbReference type="Proteomes" id="UP000315369"/>
    </source>
</evidence>
<dbReference type="OrthoDB" id="5494927at2"/>
<keyword evidence="2" id="KW-1185">Reference proteome</keyword>
<comment type="caution">
    <text evidence="1">The sequence shown here is derived from an EMBL/GenBank/DDBJ whole genome shotgun (WGS) entry which is preliminary data.</text>
</comment>
<proteinExistence type="predicted"/>
<sequence>MSSSSLLKPARWDIYEEHLGEAAFRWSQWEKALDSPDYSLAELAELEESGAAHLDALVLGGEPVAHRLLIPALADEPEHILAGALALLRAESPPGPSAVLTALAAAEPDALAPFQRALELAPTPCIPPEFASLLKKADAAPELWASVVDVLGTHGRATAALCAPLLSHPEPLVVAAALRTLSRARLPVEPAVLQRALGSDAPVLRDVALTVGLMNGHMGAWAACQSAVDSPAPGNRHPLLLLGLSGDERAVTRLVGLLSHEKLRPDVLWALGFSGRIQAADACVELMRHKPVAALAAEAFSAITGLTIEGGFAAAKEDAADEALTPLEEDLERDLSPKPEDDLPQPMAEQVAAWWKETRPRMDPKQRHLSGQPFTPQGLVEALLNAPLRRRHALALELALRSRGLHQVPTRAPVEQQVLAWKSVRAAPASSFNRPFAEGLRG</sequence>
<gene>
    <name evidence="1" type="ORF">FJV41_43815</name>
</gene>
<dbReference type="AlphaFoldDB" id="A0A540WKQ1"/>
<accession>A0A540WKQ1</accession>
<organism evidence="1 2">
    <name type="scientific">Myxococcus llanfairpwllgwyngyllgogerychwyrndrobwllllantysiliogogogochensis</name>
    <dbReference type="NCBI Taxonomy" id="2590453"/>
    <lineage>
        <taxon>Bacteria</taxon>
        <taxon>Pseudomonadati</taxon>
        <taxon>Myxococcota</taxon>
        <taxon>Myxococcia</taxon>
        <taxon>Myxococcales</taxon>
        <taxon>Cystobacterineae</taxon>
        <taxon>Myxococcaceae</taxon>
        <taxon>Myxococcus</taxon>
    </lineage>
</organism>
<evidence type="ECO:0000313" key="1">
    <source>
        <dbReference type="EMBL" id="TQF09598.1"/>
    </source>
</evidence>
<dbReference type="EMBL" id="VIFM01000328">
    <property type="protein sequence ID" value="TQF09598.1"/>
    <property type="molecule type" value="Genomic_DNA"/>
</dbReference>
<dbReference type="NCBIfam" id="TIGR02270">
    <property type="entry name" value="TIGR02270 family protein"/>
    <property type="match status" value="1"/>
</dbReference>
<dbReference type="Proteomes" id="UP000315369">
    <property type="component" value="Unassembled WGS sequence"/>
</dbReference>
<dbReference type="Gene3D" id="1.25.10.10">
    <property type="entry name" value="Leucine-rich Repeat Variant"/>
    <property type="match status" value="1"/>
</dbReference>